<dbReference type="AlphaFoldDB" id="A0A9X9QEN5"/>
<name>A0A9X9QEN5_BLUGR</name>
<dbReference type="EMBL" id="LR026991">
    <property type="protein sequence ID" value="VDB91237.1"/>
    <property type="molecule type" value="Genomic_DNA"/>
</dbReference>
<evidence type="ECO:0000256" key="1">
    <source>
        <dbReference type="SAM" id="MobiDB-lite"/>
    </source>
</evidence>
<feature type="region of interest" description="Disordered" evidence="1">
    <location>
        <begin position="1"/>
        <end position="30"/>
    </location>
</feature>
<protein>
    <submittedName>
        <fullName evidence="2">Bgt-51524</fullName>
    </submittedName>
</protein>
<gene>
    <name evidence="2" type="ORF">BGT96224V316_LOCUS6187</name>
</gene>
<feature type="compositionally biased region" description="Basic and acidic residues" evidence="1">
    <location>
        <begin position="1"/>
        <end position="18"/>
    </location>
</feature>
<reference evidence="2 3" key="1">
    <citation type="submission" date="2018-08" db="EMBL/GenBank/DDBJ databases">
        <authorList>
            <person name="Muller C M."/>
        </authorList>
    </citation>
    <scope>NUCLEOTIDE SEQUENCE [LARGE SCALE GENOMIC DNA]</scope>
</reference>
<keyword evidence="3" id="KW-1185">Reference proteome</keyword>
<organism evidence="2 3">
    <name type="scientific">Blumeria graminis f. sp. tritici</name>
    <dbReference type="NCBI Taxonomy" id="62690"/>
    <lineage>
        <taxon>Eukaryota</taxon>
        <taxon>Fungi</taxon>
        <taxon>Dikarya</taxon>
        <taxon>Ascomycota</taxon>
        <taxon>Pezizomycotina</taxon>
        <taxon>Leotiomycetes</taxon>
        <taxon>Erysiphales</taxon>
        <taxon>Erysiphaceae</taxon>
        <taxon>Blumeria</taxon>
    </lineage>
</organism>
<evidence type="ECO:0000313" key="2">
    <source>
        <dbReference type="EMBL" id="VDB91237.1"/>
    </source>
</evidence>
<accession>A0A9X9QEN5</accession>
<sequence length="92" mass="10378">MPCDEKPPVFQDFRHDPYTDLPPRNKSNEKLEPSAVINKATANLEDLIANIQLSIINHALASQLAVDISLAPSLKQYNLERHNQDSYFCGKD</sequence>
<dbReference type="Proteomes" id="UP000324639">
    <property type="component" value="Chromosome Bgt_-08"/>
</dbReference>
<evidence type="ECO:0000313" key="3">
    <source>
        <dbReference type="Proteomes" id="UP000324639"/>
    </source>
</evidence>
<proteinExistence type="predicted"/>